<evidence type="ECO:0000313" key="4">
    <source>
        <dbReference type="Proteomes" id="UP001147733"/>
    </source>
</evidence>
<keyword evidence="1" id="KW-0175">Coiled coil</keyword>
<feature type="region of interest" description="Disordered" evidence="2">
    <location>
        <begin position="1"/>
        <end position="53"/>
    </location>
</feature>
<evidence type="ECO:0000256" key="1">
    <source>
        <dbReference type="SAM" id="Coils"/>
    </source>
</evidence>
<accession>A0A9W9P9W9</accession>
<dbReference type="RefSeq" id="XP_056503559.1">
    <property type="nucleotide sequence ID" value="XM_056641065.1"/>
</dbReference>
<protein>
    <submittedName>
        <fullName evidence="3">Uncharacterized protein</fullName>
    </submittedName>
</protein>
<evidence type="ECO:0000256" key="2">
    <source>
        <dbReference type="SAM" id="MobiDB-lite"/>
    </source>
</evidence>
<organism evidence="3 4">
    <name type="scientific">Penicillium citrinum</name>
    <dbReference type="NCBI Taxonomy" id="5077"/>
    <lineage>
        <taxon>Eukaryota</taxon>
        <taxon>Fungi</taxon>
        <taxon>Dikarya</taxon>
        <taxon>Ascomycota</taxon>
        <taxon>Pezizomycotina</taxon>
        <taxon>Eurotiomycetes</taxon>
        <taxon>Eurotiomycetidae</taxon>
        <taxon>Eurotiales</taxon>
        <taxon>Aspergillaceae</taxon>
        <taxon>Penicillium</taxon>
    </lineage>
</organism>
<evidence type="ECO:0000313" key="3">
    <source>
        <dbReference type="EMBL" id="KAJ5240554.1"/>
    </source>
</evidence>
<reference evidence="3" key="1">
    <citation type="submission" date="2022-11" db="EMBL/GenBank/DDBJ databases">
        <authorList>
            <person name="Petersen C."/>
        </authorList>
    </citation>
    <scope>NUCLEOTIDE SEQUENCE</scope>
    <source>
        <strain evidence="3">IBT 23319</strain>
    </source>
</reference>
<dbReference type="AlphaFoldDB" id="A0A9W9P9W9"/>
<comment type="caution">
    <text evidence="3">The sequence shown here is derived from an EMBL/GenBank/DDBJ whole genome shotgun (WGS) entry which is preliminary data.</text>
</comment>
<proteinExistence type="predicted"/>
<sequence length="175" mass="19589">MPYNLHPDFSDNFFPPMSSPTASPSPVGRPAKRQRGLSEDVSDESDARESAIPSSSTIAGLKISVSANLPTTQLRKILRCNADLAAPALNFVDLYLCLWEMYVLESAVNIRLEDERRQMSESNEWLEDELDTLRQSCNRQAMELENRTRALEAFHGRVISALQIIDLPYSSIATS</sequence>
<name>A0A9W9P9W9_PENCI</name>
<dbReference type="GeneID" id="81380232"/>
<dbReference type="OrthoDB" id="4367900at2759"/>
<keyword evidence="4" id="KW-1185">Reference proteome</keyword>
<feature type="compositionally biased region" description="Low complexity" evidence="2">
    <location>
        <begin position="15"/>
        <end position="26"/>
    </location>
</feature>
<dbReference type="Proteomes" id="UP001147733">
    <property type="component" value="Unassembled WGS sequence"/>
</dbReference>
<feature type="coiled-coil region" evidence="1">
    <location>
        <begin position="109"/>
        <end position="136"/>
    </location>
</feature>
<gene>
    <name evidence="3" type="ORF">N7469_002145</name>
</gene>
<dbReference type="EMBL" id="JAPQKT010000002">
    <property type="protein sequence ID" value="KAJ5240554.1"/>
    <property type="molecule type" value="Genomic_DNA"/>
</dbReference>
<reference evidence="3" key="2">
    <citation type="journal article" date="2023" name="IMA Fungus">
        <title>Comparative genomic study of the Penicillium genus elucidates a diverse pangenome and 15 lateral gene transfer events.</title>
        <authorList>
            <person name="Petersen C."/>
            <person name="Sorensen T."/>
            <person name="Nielsen M.R."/>
            <person name="Sondergaard T.E."/>
            <person name="Sorensen J.L."/>
            <person name="Fitzpatrick D.A."/>
            <person name="Frisvad J.C."/>
            <person name="Nielsen K.L."/>
        </authorList>
    </citation>
    <scope>NUCLEOTIDE SEQUENCE</scope>
    <source>
        <strain evidence="3">IBT 23319</strain>
    </source>
</reference>